<keyword evidence="3" id="KW-1185">Reference proteome</keyword>
<evidence type="ECO:0000313" key="3">
    <source>
        <dbReference type="Proteomes" id="UP001066276"/>
    </source>
</evidence>
<evidence type="ECO:0000313" key="2">
    <source>
        <dbReference type="EMBL" id="KAJ1142091.1"/>
    </source>
</evidence>
<accession>A0AAV7QRQ1</accession>
<reference evidence="2" key="1">
    <citation type="journal article" date="2022" name="bioRxiv">
        <title>Sequencing and chromosome-scale assembly of the giantPleurodeles waltlgenome.</title>
        <authorList>
            <person name="Brown T."/>
            <person name="Elewa A."/>
            <person name="Iarovenko S."/>
            <person name="Subramanian E."/>
            <person name="Araus A.J."/>
            <person name="Petzold A."/>
            <person name="Susuki M."/>
            <person name="Suzuki K.-i.T."/>
            <person name="Hayashi T."/>
            <person name="Toyoda A."/>
            <person name="Oliveira C."/>
            <person name="Osipova E."/>
            <person name="Leigh N.D."/>
            <person name="Simon A."/>
            <person name="Yun M.H."/>
        </authorList>
    </citation>
    <scope>NUCLEOTIDE SEQUENCE</scope>
    <source>
        <strain evidence="2">20211129_DDA</strain>
        <tissue evidence="2">Liver</tissue>
    </source>
</reference>
<feature type="region of interest" description="Disordered" evidence="1">
    <location>
        <begin position="1"/>
        <end position="35"/>
    </location>
</feature>
<organism evidence="2 3">
    <name type="scientific">Pleurodeles waltl</name>
    <name type="common">Iberian ribbed newt</name>
    <dbReference type="NCBI Taxonomy" id="8319"/>
    <lineage>
        <taxon>Eukaryota</taxon>
        <taxon>Metazoa</taxon>
        <taxon>Chordata</taxon>
        <taxon>Craniata</taxon>
        <taxon>Vertebrata</taxon>
        <taxon>Euteleostomi</taxon>
        <taxon>Amphibia</taxon>
        <taxon>Batrachia</taxon>
        <taxon>Caudata</taxon>
        <taxon>Salamandroidea</taxon>
        <taxon>Salamandridae</taxon>
        <taxon>Pleurodelinae</taxon>
        <taxon>Pleurodeles</taxon>
    </lineage>
</organism>
<dbReference type="AlphaFoldDB" id="A0AAV7QRQ1"/>
<dbReference type="Proteomes" id="UP001066276">
    <property type="component" value="Chromosome 6"/>
</dbReference>
<dbReference type="EMBL" id="JANPWB010000010">
    <property type="protein sequence ID" value="KAJ1142091.1"/>
    <property type="molecule type" value="Genomic_DNA"/>
</dbReference>
<proteinExistence type="predicted"/>
<protein>
    <submittedName>
        <fullName evidence="2">Uncharacterized protein</fullName>
    </submittedName>
</protein>
<evidence type="ECO:0000256" key="1">
    <source>
        <dbReference type="SAM" id="MobiDB-lite"/>
    </source>
</evidence>
<feature type="compositionally biased region" description="Polar residues" evidence="1">
    <location>
        <begin position="14"/>
        <end position="31"/>
    </location>
</feature>
<name>A0AAV7QRQ1_PLEWA</name>
<gene>
    <name evidence="2" type="ORF">NDU88_008419</name>
</gene>
<comment type="caution">
    <text evidence="2">The sequence shown here is derived from an EMBL/GenBank/DDBJ whole genome shotgun (WGS) entry which is preliminary data.</text>
</comment>
<sequence>MYSLKQPGRPHNNWGKSRTLNNRSDHLSSGPSLERGTECVCGLGPVVRRAFLRLTLVCPEVLTPGGSLRDRVPPGRALLGRPSPRGSAEVRSRPGLLYAAGVWSCGLDAPGPGGLDWARGAAGGRLGVVPPSGAVGAARIIGAPPLGRFDPKNGRPAQYPWAGGARRAGVGRSHYTHKIHAKWMATQAG</sequence>